<protein>
    <submittedName>
        <fullName evidence="1">Uncharacterized protein</fullName>
    </submittedName>
</protein>
<dbReference type="Proteomes" id="UP000055024">
    <property type="component" value="Unassembled WGS sequence"/>
</dbReference>
<comment type="caution">
    <text evidence="1">The sequence shown here is derived from an EMBL/GenBank/DDBJ whole genome shotgun (WGS) entry which is preliminary data.</text>
</comment>
<evidence type="ECO:0000313" key="2">
    <source>
        <dbReference type="Proteomes" id="UP000055024"/>
    </source>
</evidence>
<reference evidence="1 2" key="1">
    <citation type="submission" date="2015-01" db="EMBL/GenBank/DDBJ databases">
        <title>Evolution of Trichinella species and genotypes.</title>
        <authorList>
            <person name="Korhonen P.K."/>
            <person name="Edoardo P."/>
            <person name="Giuseppe L.R."/>
            <person name="Gasser R.B."/>
        </authorList>
    </citation>
    <scope>NUCLEOTIDE SEQUENCE [LARGE SCALE GENOMIC DNA]</scope>
    <source>
        <strain evidence="1">ISS1029</strain>
    </source>
</reference>
<proteinExistence type="predicted"/>
<dbReference type="AlphaFoldDB" id="A0A0V1GPK2"/>
<evidence type="ECO:0000313" key="1">
    <source>
        <dbReference type="EMBL" id="KRZ00299.1"/>
    </source>
</evidence>
<organism evidence="1 2">
    <name type="scientific">Trichinella zimbabwensis</name>
    <dbReference type="NCBI Taxonomy" id="268475"/>
    <lineage>
        <taxon>Eukaryota</taxon>
        <taxon>Metazoa</taxon>
        <taxon>Ecdysozoa</taxon>
        <taxon>Nematoda</taxon>
        <taxon>Enoplea</taxon>
        <taxon>Dorylaimia</taxon>
        <taxon>Trichinellida</taxon>
        <taxon>Trichinellidae</taxon>
        <taxon>Trichinella</taxon>
    </lineage>
</organism>
<gene>
    <name evidence="1" type="ORF">T11_8846</name>
</gene>
<name>A0A0V1GPK2_9BILA</name>
<dbReference type="EMBL" id="JYDP01000520">
    <property type="protein sequence ID" value="KRZ00299.1"/>
    <property type="molecule type" value="Genomic_DNA"/>
</dbReference>
<keyword evidence="2" id="KW-1185">Reference proteome</keyword>
<accession>A0A0V1GPK2</accession>
<sequence>MCVPAEPRMSNFCEYLPLLLTLPLPYKSTKLPESCKGYHRPSTDLHVKYLSHMSGLADQSGPRVWNRGTGAAVDQPLVCSASFPYTLMFLSFFT</sequence>